<dbReference type="PANTHER" id="PTHR31225">
    <property type="entry name" value="OS04G0344100 PROTEIN-RELATED"/>
    <property type="match status" value="1"/>
</dbReference>
<dbReference type="EMBL" id="MLFT02000174">
    <property type="protein sequence ID" value="PHT28846.1"/>
    <property type="molecule type" value="Genomic_DNA"/>
</dbReference>
<feature type="region of interest" description="Disordered" evidence="3">
    <location>
        <begin position="1"/>
        <end position="32"/>
    </location>
</feature>
<name>A0A2G2V785_CAPBA</name>
<comment type="caution">
    <text evidence="5">The sequence shown here is derived from an EMBL/GenBank/DDBJ whole genome shotgun (WGS) entry which is preliminary data.</text>
</comment>
<sequence length="442" mass="51281">MERRRQRLFSDGGAGSPAILPDGFRRDELGPELADAPRPEQRLLAAAADLVGSDGGVTEVALFRPTEQRGERKETTALLMLEQQRKHIASFIECYMKEYGASRQEANAEVEKNLTNAWKDMNTEFLHSTHEIPMWWKDLNFCEKFSYARVRLVECHFYSVGVYFEPEYSRARELLTKVLAIYTIIDDTYDAYATYDELGPFTDAIDRSGCDNRAMDSVPHSLRHTYPALVDIYTQIEKKITKEGTLDRLYYAKYEMKKARAFFKEAQWLNAGHIPKCEEYMKNANVTTTCMMVATTSLSFMEETIAKEIFEWLINEPLILRASSAINRLKGDIIRHDLEQQRKHIASFIECYMKEYGASRQETNAEVEKNLANAWKDMNTEFLHSTHEMPMFVLELVIYIVRLTYIFKENDLQLPKVNLKTRLPCCLLSLSMFEDDQVFNLE</sequence>
<dbReference type="Gene3D" id="1.10.600.10">
    <property type="entry name" value="Farnesyl Diphosphate Synthase"/>
    <property type="match status" value="2"/>
</dbReference>
<proteinExistence type="predicted"/>
<organism evidence="5 6">
    <name type="scientific">Capsicum baccatum</name>
    <name type="common">Peruvian pepper</name>
    <dbReference type="NCBI Taxonomy" id="33114"/>
    <lineage>
        <taxon>Eukaryota</taxon>
        <taxon>Viridiplantae</taxon>
        <taxon>Streptophyta</taxon>
        <taxon>Embryophyta</taxon>
        <taxon>Tracheophyta</taxon>
        <taxon>Spermatophyta</taxon>
        <taxon>Magnoliopsida</taxon>
        <taxon>eudicotyledons</taxon>
        <taxon>Gunneridae</taxon>
        <taxon>Pentapetalae</taxon>
        <taxon>asterids</taxon>
        <taxon>lamiids</taxon>
        <taxon>Solanales</taxon>
        <taxon>Solanaceae</taxon>
        <taxon>Solanoideae</taxon>
        <taxon>Capsiceae</taxon>
        <taxon>Capsicum</taxon>
    </lineage>
</organism>
<evidence type="ECO:0000256" key="2">
    <source>
        <dbReference type="ARBA" id="ARBA00022723"/>
    </source>
</evidence>
<comment type="pathway">
    <text evidence="1">Secondary metabolite biosynthesis; terpenoid biosynthesis.</text>
</comment>
<dbReference type="Proteomes" id="UP000224567">
    <property type="component" value="Unassembled WGS sequence"/>
</dbReference>
<protein>
    <submittedName>
        <fullName evidence="5">(E,E)-germacrene B synthase</fullName>
    </submittedName>
</protein>
<dbReference type="SUPFAM" id="SSF48576">
    <property type="entry name" value="Terpenoid synthases"/>
    <property type="match status" value="2"/>
</dbReference>
<evidence type="ECO:0000259" key="4">
    <source>
        <dbReference type="Pfam" id="PF03936"/>
    </source>
</evidence>
<dbReference type="PANTHER" id="PTHR31225:SF108">
    <property type="entry name" value="(E,E)-GERMACRENE B SYNTHASE-LIKE"/>
    <property type="match status" value="1"/>
</dbReference>
<reference evidence="6" key="2">
    <citation type="journal article" date="2017" name="J. Anim. Genet.">
        <title>Multiple reference genome sequences of hot pepper reveal the massive evolution of plant disease resistance genes by retroduplication.</title>
        <authorList>
            <person name="Kim S."/>
            <person name="Park J."/>
            <person name="Yeom S.-I."/>
            <person name="Kim Y.-M."/>
            <person name="Seo E."/>
            <person name="Kim K.-T."/>
            <person name="Kim M.-S."/>
            <person name="Lee J.M."/>
            <person name="Cheong K."/>
            <person name="Shin H.-S."/>
            <person name="Kim S.-B."/>
            <person name="Han K."/>
            <person name="Lee J."/>
            <person name="Park M."/>
            <person name="Lee H.-A."/>
            <person name="Lee H.-Y."/>
            <person name="Lee Y."/>
            <person name="Oh S."/>
            <person name="Lee J.H."/>
            <person name="Choi E."/>
            <person name="Choi E."/>
            <person name="Lee S.E."/>
            <person name="Jeon J."/>
            <person name="Kim H."/>
            <person name="Choi G."/>
            <person name="Song H."/>
            <person name="Lee J."/>
            <person name="Lee S.-C."/>
            <person name="Kwon J.-K."/>
            <person name="Lee H.-Y."/>
            <person name="Koo N."/>
            <person name="Hong Y."/>
            <person name="Kim R.W."/>
            <person name="Kang W.-H."/>
            <person name="Huh J.H."/>
            <person name="Kang B.-C."/>
            <person name="Yang T.-J."/>
            <person name="Lee Y.-H."/>
            <person name="Bennetzen J.L."/>
            <person name="Choi D."/>
        </authorList>
    </citation>
    <scope>NUCLEOTIDE SEQUENCE [LARGE SCALE GENOMIC DNA]</scope>
    <source>
        <strain evidence="6">cv. PBC81</strain>
    </source>
</reference>
<evidence type="ECO:0000256" key="3">
    <source>
        <dbReference type="SAM" id="MobiDB-lite"/>
    </source>
</evidence>
<dbReference type="GO" id="GO:0000287">
    <property type="term" value="F:magnesium ion binding"/>
    <property type="evidence" value="ECO:0007669"/>
    <property type="project" value="InterPro"/>
</dbReference>
<dbReference type="InterPro" id="IPR005630">
    <property type="entry name" value="Terpene_synthase_metal-bd"/>
</dbReference>
<feature type="compositionally biased region" description="Basic and acidic residues" evidence="3">
    <location>
        <begin position="23"/>
        <end position="32"/>
    </location>
</feature>
<dbReference type="InterPro" id="IPR034741">
    <property type="entry name" value="Terpene_cyclase-like_1_C"/>
</dbReference>
<dbReference type="AlphaFoldDB" id="A0A2G2V785"/>
<dbReference type="SFLD" id="SFLDS00005">
    <property type="entry name" value="Isoprenoid_Synthase_Type_I"/>
    <property type="match status" value="1"/>
</dbReference>
<keyword evidence="6" id="KW-1185">Reference proteome</keyword>
<dbReference type="SFLD" id="SFLDG01019">
    <property type="entry name" value="Terpene_Cyclase_Like_1_C_Termi"/>
    <property type="match status" value="1"/>
</dbReference>
<dbReference type="STRING" id="33114.A0A2G2V785"/>
<feature type="domain" description="Terpene synthase metal-binding" evidence="4">
    <location>
        <begin position="137"/>
        <end position="377"/>
    </location>
</feature>
<feature type="domain" description="Terpene synthase metal-binding" evidence="4">
    <location>
        <begin position="82"/>
        <end position="120"/>
    </location>
</feature>
<dbReference type="InterPro" id="IPR008949">
    <property type="entry name" value="Isoprenoid_synthase_dom_sf"/>
</dbReference>
<evidence type="ECO:0000313" key="6">
    <source>
        <dbReference type="Proteomes" id="UP000224567"/>
    </source>
</evidence>
<dbReference type="OrthoDB" id="1283237at2759"/>
<dbReference type="Pfam" id="PF03936">
    <property type="entry name" value="Terpene_synth_C"/>
    <property type="match status" value="2"/>
</dbReference>
<dbReference type="UniPathway" id="UPA00213"/>
<gene>
    <name evidence="5" type="ORF">CQW23_31573</name>
</gene>
<keyword evidence="2" id="KW-0479">Metal-binding</keyword>
<reference evidence="5 6" key="1">
    <citation type="journal article" date="2017" name="Genome Biol.">
        <title>New reference genome sequences of hot pepper reveal the massive evolution of plant disease-resistance genes by retroduplication.</title>
        <authorList>
            <person name="Kim S."/>
            <person name="Park J."/>
            <person name="Yeom S.I."/>
            <person name="Kim Y.M."/>
            <person name="Seo E."/>
            <person name="Kim K.T."/>
            <person name="Kim M.S."/>
            <person name="Lee J.M."/>
            <person name="Cheong K."/>
            <person name="Shin H.S."/>
            <person name="Kim S.B."/>
            <person name="Han K."/>
            <person name="Lee J."/>
            <person name="Park M."/>
            <person name="Lee H.A."/>
            <person name="Lee H.Y."/>
            <person name="Lee Y."/>
            <person name="Oh S."/>
            <person name="Lee J.H."/>
            <person name="Choi E."/>
            <person name="Choi E."/>
            <person name="Lee S.E."/>
            <person name="Jeon J."/>
            <person name="Kim H."/>
            <person name="Choi G."/>
            <person name="Song H."/>
            <person name="Lee J."/>
            <person name="Lee S.C."/>
            <person name="Kwon J.K."/>
            <person name="Lee H.Y."/>
            <person name="Koo N."/>
            <person name="Hong Y."/>
            <person name="Kim R.W."/>
            <person name="Kang W.H."/>
            <person name="Huh J.H."/>
            <person name="Kang B.C."/>
            <person name="Yang T.J."/>
            <person name="Lee Y.H."/>
            <person name="Bennetzen J.L."/>
            <person name="Choi D."/>
        </authorList>
    </citation>
    <scope>NUCLEOTIDE SEQUENCE [LARGE SCALE GENOMIC DNA]</scope>
    <source>
        <strain evidence="6">cv. PBC81</strain>
    </source>
</reference>
<dbReference type="GO" id="GO:0010333">
    <property type="term" value="F:terpene synthase activity"/>
    <property type="evidence" value="ECO:0007669"/>
    <property type="project" value="InterPro"/>
</dbReference>
<evidence type="ECO:0000313" key="5">
    <source>
        <dbReference type="EMBL" id="PHT28846.1"/>
    </source>
</evidence>
<dbReference type="GO" id="GO:0016114">
    <property type="term" value="P:terpenoid biosynthetic process"/>
    <property type="evidence" value="ECO:0007669"/>
    <property type="project" value="UniProtKB-UniPathway"/>
</dbReference>
<dbReference type="InterPro" id="IPR050148">
    <property type="entry name" value="Terpene_synthase-like"/>
</dbReference>
<evidence type="ECO:0000256" key="1">
    <source>
        <dbReference type="ARBA" id="ARBA00004721"/>
    </source>
</evidence>
<accession>A0A2G2V785</accession>